<evidence type="ECO:0000256" key="4">
    <source>
        <dbReference type="ARBA" id="ARBA00022679"/>
    </source>
</evidence>
<comment type="caution">
    <text evidence="8">The sequence shown here is derived from an EMBL/GenBank/DDBJ whole genome shotgun (WGS) entry which is preliminary data.</text>
</comment>
<feature type="transmembrane region" description="Helical" evidence="6">
    <location>
        <begin position="70"/>
        <end position="94"/>
    </location>
</feature>
<dbReference type="SUPFAM" id="SSF55874">
    <property type="entry name" value="ATPase domain of HSP90 chaperone/DNA topoisomerase II/histidine kinase"/>
    <property type="match status" value="1"/>
</dbReference>
<gene>
    <name evidence="8" type="ORF">A2480_02795</name>
</gene>
<dbReference type="SUPFAM" id="SSF47384">
    <property type="entry name" value="Homodimeric domain of signal transducing histidine kinase"/>
    <property type="match status" value="1"/>
</dbReference>
<dbReference type="PRINTS" id="PR00344">
    <property type="entry name" value="BCTRLSENSOR"/>
</dbReference>
<organism evidence="8 9">
    <name type="scientific">Candidatus Uhrbacteria bacterium RIFOXYC2_FULL_47_19</name>
    <dbReference type="NCBI Taxonomy" id="1802424"/>
    <lineage>
        <taxon>Bacteria</taxon>
        <taxon>Candidatus Uhriibacteriota</taxon>
    </lineage>
</organism>
<dbReference type="Pfam" id="PF00512">
    <property type="entry name" value="HisKA"/>
    <property type="match status" value="1"/>
</dbReference>
<comment type="catalytic activity">
    <reaction evidence="1">
        <text>ATP + protein L-histidine = ADP + protein N-phospho-L-histidine.</text>
        <dbReference type="EC" id="2.7.13.3"/>
    </reaction>
</comment>
<dbReference type="InterPro" id="IPR003661">
    <property type="entry name" value="HisK_dim/P_dom"/>
</dbReference>
<keyword evidence="3" id="KW-0597">Phosphoprotein</keyword>
<evidence type="ECO:0000256" key="5">
    <source>
        <dbReference type="ARBA" id="ARBA00022777"/>
    </source>
</evidence>
<evidence type="ECO:0000256" key="6">
    <source>
        <dbReference type="SAM" id="Phobius"/>
    </source>
</evidence>
<reference evidence="8 9" key="1">
    <citation type="journal article" date="2016" name="Nat. Commun.">
        <title>Thousands of microbial genomes shed light on interconnected biogeochemical processes in an aquifer system.</title>
        <authorList>
            <person name="Anantharaman K."/>
            <person name="Brown C.T."/>
            <person name="Hug L.A."/>
            <person name="Sharon I."/>
            <person name="Castelle C.J."/>
            <person name="Probst A.J."/>
            <person name="Thomas B.C."/>
            <person name="Singh A."/>
            <person name="Wilkins M.J."/>
            <person name="Karaoz U."/>
            <person name="Brodie E.L."/>
            <person name="Williams K.H."/>
            <person name="Hubbard S.S."/>
            <person name="Banfield J.F."/>
        </authorList>
    </citation>
    <scope>NUCLEOTIDE SEQUENCE [LARGE SCALE GENOMIC DNA]</scope>
</reference>
<dbReference type="SMART" id="SM00387">
    <property type="entry name" value="HATPase_c"/>
    <property type="match status" value="1"/>
</dbReference>
<dbReference type="InterPro" id="IPR036097">
    <property type="entry name" value="HisK_dim/P_sf"/>
</dbReference>
<dbReference type="Pfam" id="PF02518">
    <property type="entry name" value="HATPase_c"/>
    <property type="match status" value="1"/>
</dbReference>
<dbReference type="PANTHER" id="PTHR43047:SF72">
    <property type="entry name" value="OSMOSENSING HISTIDINE PROTEIN KINASE SLN1"/>
    <property type="match status" value="1"/>
</dbReference>
<keyword evidence="4" id="KW-0808">Transferase</keyword>
<evidence type="ECO:0000259" key="7">
    <source>
        <dbReference type="PROSITE" id="PS50109"/>
    </source>
</evidence>
<dbReference type="InterPro" id="IPR003594">
    <property type="entry name" value="HATPase_dom"/>
</dbReference>
<feature type="transmembrane region" description="Helical" evidence="6">
    <location>
        <begin position="230"/>
        <end position="249"/>
    </location>
</feature>
<dbReference type="Gene3D" id="3.30.565.10">
    <property type="entry name" value="Histidine kinase-like ATPase, C-terminal domain"/>
    <property type="match status" value="1"/>
</dbReference>
<dbReference type="EMBL" id="MGFG01000019">
    <property type="protein sequence ID" value="OGM01057.1"/>
    <property type="molecule type" value="Genomic_DNA"/>
</dbReference>
<dbReference type="InterPro" id="IPR005467">
    <property type="entry name" value="His_kinase_dom"/>
</dbReference>
<dbReference type="EC" id="2.7.13.3" evidence="2"/>
<feature type="transmembrane region" description="Helical" evidence="6">
    <location>
        <begin position="39"/>
        <end position="58"/>
    </location>
</feature>
<sequence length="534" mass="59357">MNSILLQQMMAYTSLIVVLLLMGLGTWISFSGQQNHRHLAFSGIMVSAALWLMALAFWRLPTLVGQTLFWIQLLCFVGPLVPGFFYLFGLTYLFDRKLPRLVWLIALLPNLVIGWFVFFSDMLVRESGHSFSLQGTGLKLLALHFVLFVAASLAVMIYAARAKHRMGSKELLSVIAGAVFVFYAVSGVIFSSYLGRDFNFLFTIVSLVGGVLIIMPFVVQRRLLVDLRLVGVEVLILIALFVFISDMVVSSETIFDFGSRLAVLFFLLSYGAMTTRIFVREIRQQRRNEVMQEQVIVMNRKLVEADRLKTKFVSLVADQLHSPLTSLHSYTELALKGEFGKLPERMREVLQSNIETLDRLMGTSKTFLDVGRIETGELKIYKSDTGLGSVIVRLAAEVDPLIQRKGLTFKTVVPSNLPLVSCDSGAIYHALMNLVDNAIKYTEHGEIVVTASVVGSTVEIRVTDTGIGMTDEEIKSILRIFKSGMSAVKLESRGEGLGVFIAKQIVDAHNGRMIVESNGRDSGSTFGLVLPLET</sequence>
<feature type="domain" description="Histidine kinase" evidence="7">
    <location>
        <begin position="315"/>
        <end position="534"/>
    </location>
</feature>
<dbReference type="SMART" id="SM00388">
    <property type="entry name" value="HisKA"/>
    <property type="match status" value="1"/>
</dbReference>
<feature type="transmembrane region" description="Helical" evidence="6">
    <location>
        <begin position="12"/>
        <end position="30"/>
    </location>
</feature>
<keyword evidence="6" id="KW-0472">Membrane</keyword>
<evidence type="ECO:0000313" key="8">
    <source>
        <dbReference type="EMBL" id="OGM01057.1"/>
    </source>
</evidence>
<evidence type="ECO:0000256" key="2">
    <source>
        <dbReference type="ARBA" id="ARBA00012438"/>
    </source>
</evidence>
<keyword evidence="5" id="KW-0418">Kinase</keyword>
<dbReference type="Gene3D" id="1.10.287.130">
    <property type="match status" value="1"/>
</dbReference>
<evidence type="ECO:0000256" key="3">
    <source>
        <dbReference type="ARBA" id="ARBA00022553"/>
    </source>
</evidence>
<feature type="transmembrane region" description="Helical" evidence="6">
    <location>
        <begin position="140"/>
        <end position="159"/>
    </location>
</feature>
<keyword evidence="6" id="KW-0812">Transmembrane</keyword>
<dbReference type="PANTHER" id="PTHR43047">
    <property type="entry name" value="TWO-COMPONENT HISTIDINE PROTEIN KINASE"/>
    <property type="match status" value="1"/>
</dbReference>
<dbReference type="PROSITE" id="PS50109">
    <property type="entry name" value="HIS_KIN"/>
    <property type="match status" value="1"/>
</dbReference>
<keyword evidence="6" id="KW-1133">Transmembrane helix</keyword>
<dbReference type="AlphaFoldDB" id="A0A1F7WEU5"/>
<feature type="transmembrane region" description="Helical" evidence="6">
    <location>
        <begin position="261"/>
        <end position="279"/>
    </location>
</feature>
<dbReference type="GO" id="GO:0005886">
    <property type="term" value="C:plasma membrane"/>
    <property type="evidence" value="ECO:0007669"/>
    <property type="project" value="TreeGrafter"/>
</dbReference>
<proteinExistence type="predicted"/>
<dbReference type="InterPro" id="IPR004358">
    <property type="entry name" value="Sig_transdc_His_kin-like_C"/>
</dbReference>
<dbReference type="Proteomes" id="UP000176988">
    <property type="component" value="Unassembled WGS sequence"/>
</dbReference>
<name>A0A1F7WEU5_9BACT</name>
<feature type="transmembrane region" description="Helical" evidence="6">
    <location>
        <begin position="101"/>
        <end position="120"/>
    </location>
</feature>
<feature type="transmembrane region" description="Helical" evidence="6">
    <location>
        <begin position="171"/>
        <end position="194"/>
    </location>
</feature>
<dbReference type="CDD" id="cd00082">
    <property type="entry name" value="HisKA"/>
    <property type="match status" value="1"/>
</dbReference>
<dbReference type="STRING" id="1802424.A2480_02795"/>
<dbReference type="Pfam" id="PF16927">
    <property type="entry name" value="HisKA_7TM"/>
    <property type="match status" value="1"/>
</dbReference>
<evidence type="ECO:0000256" key="1">
    <source>
        <dbReference type="ARBA" id="ARBA00000085"/>
    </source>
</evidence>
<accession>A0A1F7WEU5</accession>
<feature type="transmembrane region" description="Helical" evidence="6">
    <location>
        <begin position="200"/>
        <end position="218"/>
    </location>
</feature>
<dbReference type="InterPro" id="IPR036890">
    <property type="entry name" value="HATPase_C_sf"/>
</dbReference>
<dbReference type="GO" id="GO:0009927">
    <property type="term" value="F:histidine phosphotransfer kinase activity"/>
    <property type="evidence" value="ECO:0007669"/>
    <property type="project" value="TreeGrafter"/>
</dbReference>
<dbReference type="GO" id="GO:0000155">
    <property type="term" value="F:phosphorelay sensor kinase activity"/>
    <property type="evidence" value="ECO:0007669"/>
    <property type="project" value="InterPro"/>
</dbReference>
<evidence type="ECO:0000313" key="9">
    <source>
        <dbReference type="Proteomes" id="UP000176988"/>
    </source>
</evidence>
<protein>
    <recommendedName>
        <fullName evidence="2">histidine kinase</fullName>
        <ecNumber evidence="2">2.7.13.3</ecNumber>
    </recommendedName>
</protein>
<dbReference type="InterPro" id="IPR031621">
    <property type="entry name" value="HisKA_7TM"/>
</dbReference>